<proteinExistence type="predicted"/>
<dbReference type="EMBL" id="JABUQZ010000001">
    <property type="protein sequence ID" value="NUC74757.1"/>
    <property type="molecule type" value="Genomic_DNA"/>
</dbReference>
<keyword evidence="2" id="KW-1185">Reference proteome</keyword>
<dbReference type="RefSeq" id="WP_174682468.1">
    <property type="nucleotide sequence ID" value="NZ_JABUQZ010000001.1"/>
</dbReference>
<sequence length="69" mass="7848">MKGDRIRGPIRMGDVFIVDEETLAEAVKKAGYAYQQEHGYGNRASDFNLYLQAELPRFIKQVGEELGEQ</sequence>
<evidence type="ECO:0000313" key="1">
    <source>
        <dbReference type="EMBL" id="NUC74757.1"/>
    </source>
</evidence>
<gene>
    <name evidence="1" type="ORF">HTZ84_21070</name>
</gene>
<name>A0ABX2LER7_9EURY</name>
<organism evidence="1 2">
    <name type="scientific">Haloterrigena gelatinilytica</name>
    <dbReference type="NCBI Taxonomy" id="2741724"/>
    <lineage>
        <taxon>Archaea</taxon>
        <taxon>Methanobacteriati</taxon>
        <taxon>Methanobacteriota</taxon>
        <taxon>Stenosarchaea group</taxon>
        <taxon>Halobacteria</taxon>
        <taxon>Halobacteriales</taxon>
        <taxon>Natrialbaceae</taxon>
        <taxon>Haloterrigena</taxon>
    </lineage>
</organism>
<evidence type="ECO:0000313" key="2">
    <source>
        <dbReference type="Proteomes" id="UP001016761"/>
    </source>
</evidence>
<reference evidence="1 2" key="1">
    <citation type="submission" date="2020-06" db="EMBL/GenBank/DDBJ databases">
        <title>Haloterrigena sp. nov., an extremely halophilic archaeon isolated from a saline sediment.</title>
        <authorList>
            <person name="Liu B.-B."/>
        </authorList>
    </citation>
    <scope>NUCLEOTIDE SEQUENCE [LARGE SCALE GENOMIC DNA]</scope>
    <source>
        <strain evidence="1 2">SYSU A558-1</strain>
    </source>
</reference>
<dbReference type="Proteomes" id="UP001016761">
    <property type="component" value="Unassembled WGS sequence"/>
</dbReference>
<comment type="caution">
    <text evidence="1">The sequence shown here is derived from an EMBL/GenBank/DDBJ whole genome shotgun (WGS) entry which is preliminary data.</text>
</comment>
<accession>A0ABX2LER7</accession>
<protein>
    <submittedName>
        <fullName evidence="1">Uncharacterized protein</fullName>
    </submittedName>
</protein>